<gene>
    <name evidence="1" type="ORF">SAMN05444422_10735</name>
</gene>
<protein>
    <submittedName>
        <fullName evidence="1">Uncharacterized protein</fullName>
    </submittedName>
</protein>
<dbReference type="AlphaFoldDB" id="A0A1I1IGU4"/>
<evidence type="ECO:0000313" key="2">
    <source>
        <dbReference type="Proteomes" id="UP000199161"/>
    </source>
</evidence>
<sequence>MTRAAARSGFERFLDDTIEATRREFSVARALQGTGLGPGGVVVDRLRKNADALERAVVEPELNAYRRGSLEQFRIVLEYVDGDEPIDAFADELLERDGYVQALDPRVSAAKRRAIEEAVLERLRRLGDGIAPIVDRPEDRFWPAARAAFDPPEAIELAEEVFPFTGPIERHREAFVFATEIDPGDVLGGPFAGALPSASIDYTDEAIRAMRRAERQVIADTKAEIERRFDGG</sequence>
<organism evidence="1 2">
    <name type="scientific">Natronobacterium haloterrestre</name>
    <name type="common">Halobiforma haloterrestris</name>
    <dbReference type="NCBI Taxonomy" id="148448"/>
    <lineage>
        <taxon>Archaea</taxon>
        <taxon>Methanobacteriati</taxon>
        <taxon>Methanobacteriota</taxon>
        <taxon>Stenosarchaea group</taxon>
        <taxon>Halobacteria</taxon>
        <taxon>Halobacteriales</taxon>
        <taxon>Natrialbaceae</taxon>
        <taxon>Natronobacterium</taxon>
    </lineage>
</organism>
<reference evidence="2" key="1">
    <citation type="submission" date="2016-10" db="EMBL/GenBank/DDBJ databases">
        <authorList>
            <person name="Varghese N."/>
            <person name="Submissions S."/>
        </authorList>
    </citation>
    <scope>NUCLEOTIDE SEQUENCE [LARGE SCALE GENOMIC DNA]</scope>
    <source>
        <strain evidence="2">DSM 13078</strain>
    </source>
</reference>
<proteinExistence type="predicted"/>
<dbReference type="Proteomes" id="UP000199161">
    <property type="component" value="Unassembled WGS sequence"/>
</dbReference>
<evidence type="ECO:0000313" key="1">
    <source>
        <dbReference type="EMBL" id="SFC32983.1"/>
    </source>
</evidence>
<dbReference type="EMBL" id="FOKW01000007">
    <property type="protein sequence ID" value="SFC32983.1"/>
    <property type="molecule type" value="Genomic_DNA"/>
</dbReference>
<keyword evidence="2" id="KW-1185">Reference proteome</keyword>
<dbReference type="RefSeq" id="WP_089788647.1">
    <property type="nucleotide sequence ID" value="NZ_FOKW01000007.1"/>
</dbReference>
<name>A0A1I1IGU4_NATHA</name>
<accession>A0A1I1IGU4</accession>
<dbReference type="OrthoDB" id="229887at2157"/>